<sequence length="131" mass="14574">MISAFYASILAGLMIWLAFQVIKQRRSAKVAYADGGVSALQVARSAHSNAVDYVPITLILLMLVEYNGASPWMIHAVAMLFVMGRLIHAKAILAESLKGRVKGMKLTFLSMVLLMALNMFYLPYDKFWSLT</sequence>
<organism evidence="6 7">
    <name type="scientific">Vibrio zhanjiangensis</name>
    <dbReference type="NCBI Taxonomy" id="1046128"/>
    <lineage>
        <taxon>Bacteria</taxon>
        <taxon>Pseudomonadati</taxon>
        <taxon>Pseudomonadota</taxon>
        <taxon>Gammaproteobacteria</taxon>
        <taxon>Vibrionales</taxon>
        <taxon>Vibrionaceae</taxon>
        <taxon>Vibrio</taxon>
    </lineage>
</organism>
<dbReference type="PANTHER" id="PTHR35814:SF1">
    <property type="entry name" value="GLUTATHIONE S-TRANSFERASE-RELATED"/>
    <property type="match status" value="1"/>
</dbReference>
<keyword evidence="4 5" id="KW-0472">Membrane</keyword>
<evidence type="ECO:0000256" key="5">
    <source>
        <dbReference type="SAM" id="Phobius"/>
    </source>
</evidence>
<dbReference type="InterPro" id="IPR001129">
    <property type="entry name" value="Membr-assoc_MAPEG"/>
</dbReference>
<proteinExistence type="predicted"/>
<evidence type="ECO:0000256" key="1">
    <source>
        <dbReference type="ARBA" id="ARBA00004370"/>
    </source>
</evidence>
<comment type="subcellular location">
    <subcellularLocation>
        <location evidence="1">Membrane</location>
    </subcellularLocation>
</comment>
<reference evidence="7" key="1">
    <citation type="journal article" date="2019" name="Int. J. Syst. Evol. Microbiol.">
        <title>The Global Catalogue of Microorganisms (GCM) 10K type strain sequencing project: providing services to taxonomists for standard genome sequencing and annotation.</title>
        <authorList>
            <consortium name="The Broad Institute Genomics Platform"/>
            <consortium name="The Broad Institute Genome Sequencing Center for Infectious Disease"/>
            <person name="Wu L."/>
            <person name="Ma J."/>
        </authorList>
    </citation>
    <scope>NUCLEOTIDE SEQUENCE [LARGE SCALE GENOMIC DNA]</scope>
    <source>
        <strain evidence="7">NBRC 108723</strain>
    </source>
</reference>
<evidence type="ECO:0000256" key="2">
    <source>
        <dbReference type="ARBA" id="ARBA00022692"/>
    </source>
</evidence>
<feature type="transmembrane region" description="Helical" evidence="5">
    <location>
        <begin position="6"/>
        <end position="22"/>
    </location>
</feature>
<dbReference type="EMBL" id="BSPW01000014">
    <property type="protein sequence ID" value="GLT16851.1"/>
    <property type="molecule type" value="Genomic_DNA"/>
</dbReference>
<keyword evidence="3 5" id="KW-1133">Transmembrane helix</keyword>
<keyword evidence="7" id="KW-1185">Reference proteome</keyword>
<protein>
    <submittedName>
        <fullName evidence="6">Membrane protein</fullName>
    </submittedName>
</protein>
<accession>A0ABQ6EUV5</accession>
<keyword evidence="2 5" id="KW-0812">Transmembrane</keyword>
<feature type="transmembrane region" description="Helical" evidence="5">
    <location>
        <begin position="106"/>
        <end position="124"/>
    </location>
</feature>
<name>A0ABQ6EUV5_9VIBR</name>
<dbReference type="InterPro" id="IPR023352">
    <property type="entry name" value="MAPEG-like_dom_sf"/>
</dbReference>
<evidence type="ECO:0000313" key="7">
    <source>
        <dbReference type="Proteomes" id="UP001157138"/>
    </source>
</evidence>
<dbReference type="Pfam" id="PF01124">
    <property type="entry name" value="MAPEG"/>
    <property type="match status" value="1"/>
</dbReference>
<dbReference type="RefSeq" id="WP_284190778.1">
    <property type="nucleotide sequence ID" value="NZ_BSPW01000014.1"/>
</dbReference>
<gene>
    <name evidence="6" type="ORF">GCM10007938_06280</name>
</gene>
<dbReference type="SUPFAM" id="SSF161084">
    <property type="entry name" value="MAPEG domain-like"/>
    <property type="match status" value="1"/>
</dbReference>
<dbReference type="PANTHER" id="PTHR35814">
    <property type="match status" value="1"/>
</dbReference>
<comment type="caution">
    <text evidence="6">The sequence shown here is derived from an EMBL/GenBank/DDBJ whole genome shotgun (WGS) entry which is preliminary data.</text>
</comment>
<evidence type="ECO:0000313" key="6">
    <source>
        <dbReference type="EMBL" id="GLT16851.1"/>
    </source>
</evidence>
<dbReference type="Proteomes" id="UP001157138">
    <property type="component" value="Unassembled WGS sequence"/>
</dbReference>
<dbReference type="Gene3D" id="1.20.120.550">
    <property type="entry name" value="Membrane associated eicosanoid/glutathione metabolism-like domain"/>
    <property type="match status" value="1"/>
</dbReference>
<evidence type="ECO:0000256" key="4">
    <source>
        <dbReference type="ARBA" id="ARBA00023136"/>
    </source>
</evidence>
<feature type="transmembrane region" description="Helical" evidence="5">
    <location>
        <begin position="72"/>
        <end position="94"/>
    </location>
</feature>
<evidence type="ECO:0000256" key="3">
    <source>
        <dbReference type="ARBA" id="ARBA00022989"/>
    </source>
</evidence>